<gene>
    <name evidence="2" type="ORF">P8627_10190</name>
</gene>
<evidence type="ECO:0000313" key="2">
    <source>
        <dbReference type="EMBL" id="WGH77417.1"/>
    </source>
</evidence>
<evidence type="ECO:0000313" key="3">
    <source>
        <dbReference type="Proteomes" id="UP001243420"/>
    </source>
</evidence>
<sequence>MEARAVSLAQGRRRQRAPVHRVQDLRRDGAVADQHLDLRAALRGAGQVDDQGGLDLHAPAQSVS</sequence>
<feature type="region of interest" description="Disordered" evidence="1">
    <location>
        <begin position="1"/>
        <end position="22"/>
    </location>
</feature>
<keyword evidence="3" id="KW-1185">Reference proteome</keyword>
<dbReference type="EMBL" id="CP122537">
    <property type="protein sequence ID" value="WGH77417.1"/>
    <property type="molecule type" value="Genomic_DNA"/>
</dbReference>
<evidence type="ECO:0000256" key="1">
    <source>
        <dbReference type="SAM" id="MobiDB-lite"/>
    </source>
</evidence>
<proteinExistence type="predicted"/>
<name>A0ABY8L9X5_9RHOB</name>
<organism evidence="2 3">
    <name type="scientific">Jannaschia ovalis</name>
    <dbReference type="NCBI Taxonomy" id="3038773"/>
    <lineage>
        <taxon>Bacteria</taxon>
        <taxon>Pseudomonadati</taxon>
        <taxon>Pseudomonadota</taxon>
        <taxon>Alphaproteobacteria</taxon>
        <taxon>Rhodobacterales</taxon>
        <taxon>Roseobacteraceae</taxon>
        <taxon>Jannaschia</taxon>
    </lineage>
</organism>
<dbReference type="Proteomes" id="UP001243420">
    <property type="component" value="Chromosome"/>
</dbReference>
<reference evidence="2 3" key="1">
    <citation type="submission" date="2023-04" db="EMBL/GenBank/DDBJ databases">
        <title>Jannaschia ovalis sp. nov., a marine bacterium isolated from sea tidal flat.</title>
        <authorList>
            <person name="Kwon D.Y."/>
            <person name="Kim J.-J."/>
        </authorList>
    </citation>
    <scope>NUCLEOTIDE SEQUENCE [LARGE SCALE GENOMIC DNA]</scope>
    <source>
        <strain evidence="2 3">GRR-S6-38</strain>
    </source>
</reference>
<protein>
    <submittedName>
        <fullName evidence="2">Uncharacterized protein</fullName>
    </submittedName>
</protein>
<accession>A0ABY8L9X5</accession>